<dbReference type="PROSITE" id="PS51257">
    <property type="entry name" value="PROKAR_LIPOPROTEIN"/>
    <property type="match status" value="1"/>
</dbReference>
<comment type="caution">
    <text evidence="1">The sequence shown here is derived from an EMBL/GenBank/DDBJ whole genome shotgun (WGS) entry which is preliminary data.</text>
</comment>
<reference evidence="1" key="1">
    <citation type="journal article" date="2019" name="Nat. Med.">
        <title>A library of human gut bacterial isolates paired with longitudinal multiomics data enables mechanistic microbiome research.</title>
        <authorList>
            <person name="Poyet M."/>
            <person name="Groussin M."/>
            <person name="Gibbons S.M."/>
            <person name="Avila-Pacheco J."/>
            <person name="Jiang X."/>
            <person name="Kearney S.M."/>
            <person name="Perrotta A.R."/>
            <person name="Berdy B."/>
            <person name="Zhao S."/>
            <person name="Lieberman T.D."/>
            <person name="Swanson P.K."/>
            <person name="Smith M."/>
            <person name="Roesemann S."/>
            <person name="Alexander J.E."/>
            <person name="Rich S.A."/>
            <person name="Livny J."/>
            <person name="Vlamakis H."/>
            <person name="Clish C."/>
            <person name="Bullock K."/>
            <person name="Deik A."/>
            <person name="Scott J."/>
            <person name="Pierce K.A."/>
            <person name="Xavier R.J."/>
            <person name="Alm E.J."/>
        </authorList>
    </citation>
    <scope>NUCLEOTIDE SEQUENCE</scope>
    <source>
        <strain evidence="1">BIOML-A21</strain>
    </source>
</reference>
<evidence type="ECO:0000313" key="1">
    <source>
        <dbReference type="EMBL" id="KAA4607528.1"/>
    </source>
</evidence>
<feature type="non-terminal residue" evidence="1">
    <location>
        <position position="60"/>
    </location>
</feature>
<sequence length="60" mass="7147">MNRLRHLMSLCIFISLMACEQNEDWVVNEPMQSFEENPEYAPLNTIPDWVSEKVTPKEYE</sequence>
<gene>
    <name evidence="1" type="ORF">F3C24_26985</name>
</gene>
<dbReference type="Pfam" id="PF22095">
    <property type="entry name" value="BT_3535-like"/>
    <property type="match status" value="1"/>
</dbReference>
<proteinExistence type="predicted"/>
<name>A0A642B5H1_BACOV</name>
<organism evidence="1">
    <name type="scientific">Bacteroides ovatus</name>
    <dbReference type="NCBI Taxonomy" id="28116"/>
    <lineage>
        <taxon>Bacteria</taxon>
        <taxon>Pseudomonadati</taxon>
        <taxon>Bacteroidota</taxon>
        <taxon>Bacteroidia</taxon>
        <taxon>Bacteroidales</taxon>
        <taxon>Bacteroidaceae</taxon>
        <taxon>Bacteroides</taxon>
    </lineage>
</organism>
<protein>
    <submittedName>
        <fullName evidence="1">Uncharacterized protein</fullName>
    </submittedName>
</protein>
<dbReference type="AlphaFoldDB" id="A0A642B5H1"/>
<accession>A0A642B5H1</accession>
<dbReference type="InterPro" id="IPR054318">
    <property type="entry name" value="BT_3535-like"/>
</dbReference>
<dbReference type="EMBL" id="VWFV01000107">
    <property type="protein sequence ID" value="KAA4607528.1"/>
    <property type="molecule type" value="Genomic_DNA"/>
</dbReference>